<dbReference type="SUPFAM" id="SSF52343">
    <property type="entry name" value="Ferredoxin reductase-like, C-terminal NADP-linked domain"/>
    <property type="match status" value="1"/>
</dbReference>
<feature type="domain" description="FAD-binding 8" evidence="12">
    <location>
        <begin position="355"/>
        <end position="448"/>
    </location>
</feature>
<dbReference type="GO" id="GO:0015677">
    <property type="term" value="P:copper ion import"/>
    <property type="evidence" value="ECO:0007669"/>
    <property type="project" value="TreeGrafter"/>
</dbReference>
<dbReference type="SFLD" id="SFLDG01168">
    <property type="entry name" value="Ferric_reductase_subgroup_(FRE"/>
    <property type="match status" value="1"/>
</dbReference>
<evidence type="ECO:0000256" key="5">
    <source>
        <dbReference type="ARBA" id="ARBA00022989"/>
    </source>
</evidence>
<dbReference type="CDD" id="cd06186">
    <property type="entry name" value="NOX_Duox_like_FAD_NADP"/>
    <property type="match status" value="1"/>
</dbReference>
<keyword evidence="2" id="KW-0813">Transport</keyword>
<feature type="domain" description="Ferric reductase NAD binding" evidence="13">
    <location>
        <begin position="458"/>
        <end position="622"/>
    </location>
</feature>
<evidence type="ECO:0000256" key="3">
    <source>
        <dbReference type="ARBA" id="ARBA00022692"/>
    </source>
</evidence>
<dbReference type="SFLD" id="SFLDS00052">
    <property type="entry name" value="Ferric_Reductase_Domain"/>
    <property type="match status" value="1"/>
</dbReference>
<evidence type="ECO:0000256" key="1">
    <source>
        <dbReference type="ARBA" id="ARBA00004141"/>
    </source>
</evidence>
<dbReference type="InterPro" id="IPR013112">
    <property type="entry name" value="FAD-bd_8"/>
</dbReference>
<sequence length="650" mass="73122">MLVEERHIQNHSEAADLEPHWGYPDRVVPCTNDAGSCAYLDVVYLAHDLGMLYMGILWATILGVIFVWFLLRRAGRPVAQGTWQNAKPDQGIFSKVRKIVAVSSRRFLLRDANHFLFGRTTRFQVVVLALLAGYLFIWSFLGITYTTWVTPVKKMPGVYNTRTSLGPWSDRVGVIAYALTPLSILLSNRESLLSVLTGVPYQSFNFLHRWLGYIIVVQSLLHTIGWLIIQLNLYQPQPKVSLEWVVQPYIIWGIVAMILLLIMFVLCTPWGIRATGYEFFRKAHYVLAMVYIGACWAHWNKLECFLVPAFILWGVDRGARFVRTGLLHYRPSSSSYVAFKPAQASITRFPDAEHGDILRLDLENEQDAWKIGQHYYLCFTESSIWQSHPFTPLNEPMVGNGVVKHSYIMRAKSGETRKLAELAEKKAATANDETTTTTPVLLTGGYGEDLLEKVDRNTNVICVAGGTGIAFVLPVLLHLARTKCPSDRKVELIWAMRHTRNVDWIKDEMAILRKAQKELNLKISLFATRDVASSGKEERTDSSDDADIVSSSSDDICPCDDDKTPCPPRVSVSKIGDGSSDDSRHPNLSQLVGSFVEQTVAGRTVVFASGPGGIITDLRGIVAGLNRPGKVWRREDRFDVELVCDDRLEW</sequence>
<proteinExistence type="predicted"/>
<dbReference type="InterPro" id="IPR013130">
    <property type="entry name" value="Fe3_Rdtase_TM_dom"/>
</dbReference>
<keyword evidence="3 10" id="KW-0812">Transmembrane</keyword>
<keyword evidence="15" id="KW-1185">Reference proteome</keyword>
<evidence type="ECO:0000256" key="2">
    <source>
        <dbReference type="ARBA" id="ARBA00022448"/>
    </source>
</evidence>
<comment type="caution">
    <text evidence="14">The sequence shown here is derived from an EMBL/GenBank/DDBJ whole genome shotgun (WGS) entry which is preliminary data.</text>
</comment>
<comment type="subcellular location">
    <subcellularLocation>
        <location evidence="1">Membrane</location>
        <topology evidence="1">Multi-pass membrane protein</topology>
    </subcellularLocation>
</comment>
<evidence type="ECO:0000256" key="8">
    <source>
        <dbReference type="ARBA" id="ARBA00023136"/>
    </source>
</evidence>
<dbReference type="Pfam" id="PF01794">
    <property type="entry name" value="Ferric_reduct"/>
    <property type="match status" value="1"/>
</dbReference>
<keyword evidence="6" id="KW-0560">Oxidoreductase</keyword>
<dbReference type="Gene3D" id="3.40.50.80">
    <property type="entry name" value="Nucleotide-binding domain of ferredoxin-NADP reductase (FNR) module"/>
    <property type="match status" value="1"/>
</dbReference>
<evidence type="ECO:0000256" key="9">
    <source>
        <dbReference type="SAM" id="MobiDB-lite"/>
    </source>
</evidence>
<evidence type="ECO:0000256" key="10">
    <source>
        <dbReference type="SAM" id="Phobius"/>
    </source>
</evidence>
<feature type="transmembrane region" description="Helical" evidence="10">
    <location>
        <begin position="210"/>
        <end position="229"/>
    </location>
</feature>
<dbReference type="PANTHER" id="PTHR32361">
    <property type="entry name" value="FERRIC/CUPRIC REDUCTASE TRANSMEMBRANE COMPONENT"/>
    <property type="match status" value="1"/>
</dbReference>
<keyword evidence="8 10" id="KW-0472">Membrane</keyword>
<feature type="transmembrane region" description="Helical" evidence="10">
    <location>
        <begin position="168"/>
        <end position="186"/>
    </location>
</feature>
<evidence type="ECO:0000259" key="11">
    <source>
        <dbReference type="Pfam" id="PF01794"/>
    </source>
</evidence>
<keyword evidence="5 10" id="KW-1133">Transmembrane helix</keyword>
<dbReference type="InterPro" id="IPR013121">
    <property type="entry name" value="Fe_red_NAD-bd_6"/>
</dbReference>
<dbReference type="GO" id="GO:0006826">
    <property type="term" value="P:iron ion transport"/>
    <property type="evidence" value="ECO:0007669"/>
    <property type="project" value="TreeGrafter"/>
</dbReference>
<keyword evidence="4" id="KW-0249">Electron transport</keyword>
<reference evidence="14 15" key="1">
    <citation type="journal article" date="2016" name="Genome Biol. Evol.">
        <title>Divergent and convergent evolution of fungal pathogenicity.</title>
        <authorList>
            <person name="Shang Y."/>
            <person name="Xiao G."/>
            <person name="Zheng P."/>
            <person name="Cen K."/>
            <person name="Zhan S."/>
            <person name="Wang C."/>
        </authorList>
    </citation>
    <scope>NUCLEOTIDE SEQUENCE [LARGE SCALE GENOMIC DNA]</scope>
    <source>
        <strain evidence="14 15">RCEF 4871</strain>
    </source>
</reference>
<feature type="transmembrane region" description="Helical" evidence="10">
    <location>
        <begin position="283"/>
        <end position="299"/>
    </location>
</feature>
<dbReference type="InterPro" id="IPR039261">
    <property type="entry name" value="FNR_nucleotide-bd"/>
</dbReference>
<dbReference type="AlphaFoldDB" id="A0A167ECS0"/>
<feature type="transmembrane region" description="Helical" evidence="10">
    <location>
        <begin position="249"/>
        <end position="271"/>
    </location>
</feature>
<dbReference type="GO" id="GO:0006879">
    <property type="term" value="P:intracellular iron ion homeostasis"/>
    <property type="evidence" value="ECO:0007669"/>
    <property type="project" value="TreeGrafter"/>
</dbReference>
<feature type="transmembrane region" description="Helical" evidence="10">
    <location>
        <begin position="125"/>
        <end position="148"/>
    </location>
</feature>
<feature type="domain" description="Ferric oxidoreductase" evidence="11">
    <location>
        <begin position="173"/>
        <end position="295"/>
    </location>
</feature>
<dbReference type="Pfam" id="PF08022">
    <property type="entry name" value="FAD_binding_8"/>
    <property type="match status" value="1"/>
</dbReference>
<dbReference type="EMBL" id="AZHC01000011">
    <property type="protein sequence ID" value="OAA43697.1"/>
    <property type="molecule type" value="Genomic_DNA"/>
</dbReference>
<feature type="transmembrane region" description="Helical" evidence="10">
    <location>
        <begin position="51"/>
        <end position="71"/>
    </location>
</feature>
<evidence type="ECO:0000313" key="15">
    <source>
        <dbReference type="Proteomes" id="UP000243498"/>
    </source>
</evidence>
<evidence type="ECO:0000256" key="6">
    <source>
        <dbReference type="ARBA" id="ARBA00023002"/>
    </source>
</evidence>
<protein>
    <submittedName>
        <fullName evidence="14">Flavoprotein transmembrane component</fullName>
    </submittedName>
</protein>
<evidence type="ECO:0000313" key="14">
    <source>
        <dbReference type="EMBL" id="OAA43697.1"/>
    </source>
</evidence>
<dbReference type="OrthoDB" id="167398at2759"/>
<gene>
    <name evidence="14" type="ORF">NOR_04272</name>
</gene>
<accession>A0A167ECS0</accession>
<evidence type="ECO:0000259" key="12">
    <source>
        <dbReference type="Pfam" id="PF08022"/>
    </source>
</evidence>
<evidence type="ECO:0000256" key="7">
    <source>
        <dbReference type="ARBA" id="ARBA00023065"/>
    </source>
</evidence>
<dbReference type="STRING" id="1081105.A0A167ECS0"/>
<dbReference type="PANTHER" id="PTHR32361:SF3">
    <property type="entry name" value="REDUCTASE, PUTATIVE (AFU_ORTHOLOGUE AFUA_6G13750)-RELATED"/>
    <property type="match status" value="1"/>
</dbReference>
<organism evidence="14 15">
    <name type="scientific">Metarhizium rileyi (strain RCEF 4871)</name>
    <name type="common">Nomuraea rileyi</name>
    <dbReference type="NCBI Taxonomy" id="1649241"/>
    <lineage>
        <taxon>Eukaryota</taxon>
        <taxon>Fungi</taxon>
        <taxon>Dikarya</taxon>
        <taxon>Ascomycota</taxon>
        <taxon>Pezizomycotina</taxon>
        <taxon>Sordariomycetes</taxon>
        <taxon>Hypocreomycetidae</taxon>
        <taxon>Hypocreales</taxon>
        <taxon>Clavicipitaceae</taxon>
        <taxon>Metarhizium</taxon>
    </lineage>
</organism>
<evidence type="ECO:0000259" key="13">
    <source>
        <dbReference type="Pfam" id="PF08030"/>
    </source>
</evidence>
<dbReference type="OMA" id="VGACWGH"/>
<dbReference type="GO" id="GO:0005886">
    <property type="term" value="C:plasma membrane"/>
    <property type="evidence" value="ECO:0007669"/>
    <property type="project" value="TreeGrafter"/>
</dbReference>
<keyword evidence="7" id="KW-0406">Ion transport</keyword>
<dbReference type="Proteomes" id="UP000243498">
    <property type="component" value="Unassembled WGS sequence"/>
</dbReference>
<evidence type="ECO:0000256" key="4">
    <source>
        <dbReference type="ARBA" id="ARBA00022982"/>
    </source>
</evidence>
<dbReference type="GO" id="GO:0000293">
    <property type="term" value="F:ferric-chelate reductase activity"/>
    <property type="evidence" value="ECO:0007669"/>
    <property type="project" value="UniProtKB-ARBA"/>
</dbReference>
<dbReference type="InterPro" id="IPR051410">
    <property type="entry name" value="Ferric/Cupric_Reductase"/>
</dbReference>
<feature type="region of interest" description="Disordered" evidence="9">
    <location>
        <begin position="534"/>
        <end position="587"/>
    </location>
</feature>
<dbReference type="Pfam" id="PF08030">
    <property type="entry name" value="NAD_binding_6"/>
    <property type="match status" value="1"/>
</dbReference>
<name>A0A167ECS0_METRR</name>